<organism evidence="2 3">
    <name type="scientific">Bdellovibrio bacteriovorus</name>
    <dbReference type="NCBI Taxonomy" id="959"/>
    <lineage>
        <taxon>Bacteria</taxon>
        <taxon>Pseudomonadati</taxon>
        <taxon>Bdellovibrionota</taxon>
        <taxon>Bdellovibrionia</taxon>
        <taxon>Bdellovibrionales</taxon>
        <taxon>Pseudobdellovibrionaceae</taxon>
        <taxon>Bdellovibrio</taxon>
    </lineage>
</organism>
<comment type="caution">
    <text evidence="2">The sequence shown here is derived from an EMBL/GenBank/DDBJ whole genome shotgun (WGS) entry which is preliminary data.</text>
</comment>
<dbReference type="OrthoDB" id="9854635at2"/>
<evidence type="ECO:0000313" key="2">
    <source>
        <dbReference type="EMBL" id="KYG64484.1"/>
    </source>
</evidence>
<evidence type="ECO:0000313" key="3">
    <source>
        <dbReference type="Proteomes" id="UP000075391"/>
    </source>
</evidence>
<feature type="compositionally biased region" description="Basic and acidic residues" evidence="1">
    <location>
        <begin position="40"/>
        <end position="53"/>
    </location>
</feature>
<dbReference type="AlphaFoldDB" id="A0A150WKM6"/>
<gene>
    <name evidence="2" type="ORF">AZI85_03455</name>
</gene>
<feature type="compositionally biased region" description="Polar residues" evidence="1">
    <location>
        <begin position="7"/>
        <end position="17"/>
    </location>
</feature>
<proteinExistence type="predicted"/>
<dbReference type="EMBL" id="LUKF01000012">
    <property type="protein sequence ID" value="KYG64484.1"/>
    <property type="molecule type" value="Genomic_DNA"/>
</dbReference>
<sequence length="73" mass="8281">MADKYINNIQPVFTTPQKPIDRPKQFHTMEGPPEEFINEYDGKGKVPTPEESKSSSSSPGENLENEDKDNFSH</sequence>
<name>A0A150WKM6_BDEBC</name>
<reference evidence="2 3" key="1">
    <citation type="submission" date="2016-03" db="EMBL/GenBank/DDBJ databases">
        <authorList>
            <person name="Ploux O."/>
        </authorList>
    </citation>
    <scope>NUCLEOTIDE SEQUENCE [LARGE SCALE GENOMIC DNA]</scope>
    <source>
        <strain evidence="2 3">BER2</strain>
    </source>
</reference>
<accession>A0A150WKM6</accession>
<dbReference type="RefSeq" id="WP_063243468.1">
    <property type="nucleotide sequence ID" value="NZ_CP168967.1"/>
</dbReference>
<dbReference type="Proteomes" id="UP000075391">
    <property type="component" value="Unassembled WGS sequence"/>
</dbReference>
<evidence type="ECO:0000256" key="1">
    <source>
        <dbReference type="SAM" id="MobiDB-lite"/>
    </source>
</evidence>
<protein>
    <submittedName>
        <fullName evidence="2">Uncharacterized protein</fullName>
    </submittedName>
</protein>
<feature type="region of interest" description="Disordered" evidence="1">
    <location>
        <begin position="1"/>
        <end position="73"/>
    </location>
</feature>